<evidence type="ECO:0000256" key="1">
    <source>
        <dbReference type="SAM" id="MobiDB-lite"/>
    </source>
</evidence>
<keyword evidence="2" id="KW-0472">Membrane</keyword>
<name>A0AAV1U7V7_9STRA</name>
<comment type="caution">
    <text evidence="3">The sequence shown here is derived from an EMBL/GenBank/DDBJ whole genome shotgun (WGS) entry which is preliminary data.</text>
</comment>
<evidence type="ECO:0000256" key="2">
    <source>
        <dbReference type="SAM" id="Phobius"/>
    </source>
</evidence>
<protein>
    <submittedName>
        <fullName evidence="3">Uncharacterized protein</fullName>
    </submittedName>
</protein>
<feature type="transmembrane region" description="Helical" evidence="2">
    <location>
        <begin position="91"/>
        <end position="116"/>
    </location>
</feature>
<evidence type="ECO:0000313" key="3">
    <source>
        <dbReference type="EMBL" id="CAK7929967.1"/>
    </source>
</evidence>
<feature type="region of interest" description="Disordered" evidence="1">
    <location>
        <begin position="1"/>
        <end position="30"/>
    </location>
</feature>
<dbReference type="Proteomes" id="UP001162060">
    <property type="component" value="Unassembled WGS sequence"/>
</dbReference>
<keyword evidence="2" id="KW-0812">Transmembrane</keyword>
<keyword evidence="2" id="KW-1133">Transmembrane helix</keyword>
<sequence length="125" mass="13599">MAIPTRAPPVRAYSEDIDSSHQRRRRPGSSRLVATLSPFHKLSTAQSRRRALSDTTGASDELLHFQSSKSKSVKAFHGEAKGILHGIFSVLLLRFLLALVAVVGTLGIVVLLVIMFKGPHALLMS</sequence>
<dbReference type="EMBL" id="CAKLBY020000156">
    <property type="protein sequence ID" value="CAK7929967.1"/>
    <property type="molecule type" value="Genomic_DNA"/>
</dbReference>
<dbReference type="AlphaFoldDB" id="A0AAV1U7V7"/>
<evidence type="ECO:0000313" key="4">
    <source>
        <dbReference type="Proteomes" id="UP001162060"/>
    </source>
</evidence>
<organism evidence="3 4">
    <name type="scientific">Peronospora matthiolae</name>
    <dbReference type="NCBI Taxonomy" id="2874970"/>
    <lineage>
        <taxon>Eukaryota</taxon>
        <taxon>Sar</taxon>
        <taxon>Stramenopiles</taxon>
        <taxon>Oomycota</taxon>
        <taxon>Peronosporomycetes</taxon>
        <taxon>Peronosporales</taxon>
        <taxon>Peronosporaceae</taxon>
        <taxon>Peronospora</taxon>
    </lineage>
</organism>
<proteinExistence type="predicted"/>
<gene>
    <name evidence="3" type="ORF">PM001_LOCUS15117</name>
</gene>
<accession>A0AAV1U7V7</accession>
<reference evidence="3" key="1">
    <citation type="submission" date="2024-01" db="EMBL/GenBank/DDBJ databases">
        <authorList>
            <person name="Webb A."/>
        </authorList>
    </citation>
    <scope>NUCLEOTIDE SEQUENCE</scope>
    <source>
        <strain evidence="3">Pm1</strain>
    </source>
</reference>